<evidence type="ECO:0000259" key="2">
    <source>
        <dbReference type="Pfam" id="PF02627"/>
    </source>
</evidence>
<feature type="region of interest" description="Disordered" evidence="1">
    <location>
        <begin position="1"/>
        <end position="62"/>
    </location>
</feature>
<dbReference type="PANTHER" id="PTHR35446">
    <property type="entry name" value="SI:CH211-175M2.5"/>
    <property type="match status" value="1"/>
</dbReference>
<keyword evidence="4" id="KW-1185">Reference proteome</keyword>
<dbReference type="Gene3D" id="1.20.1290.10">
    <property type="entry name" value="AhpD-like"/>
    <property type="match status" value="1"/>
</dbReference>
<reference evidence="4" key="1">
    <citation type="submission" date="2018-05" db="EMBL/GenBank/DDBJ databases">
        <authorList>
            <person name="Du Z."/>
            <person name="Wang X."/>
        </authorList>
    </citation>
    <scope>NUCLEOTIDE SEQUENCE [LARGE SCALE GENOMIC DNA]</scope>
    <source>
        <strain evidence="4">CQN31</strain>
    </source>
</reference>
<dbReference type="InterPro" id="IPR029032">
    <property type="entry name" value="AhpD-like"/>
</dbReference>
<protein>
    <submittedName>
        <fullName evidence="3">Carboxymuconolactone decarboxylase</fullName>
    </submittedName>
</protein>
<organism evidence="3 4">
    <name type="scientific">Falsiroseomonas bella</name>
    <dbReference type="NCBI Taxonomy" id="2184016"/>
    <lineage>
        <taxon>Bacteria</taxon>
        <taxon>Pseudomonadati</taxon>
        <taxon>Pseudomonadota</taxon>
        <taxon>Alphaproteobacteria</taxon>
        <taxon>Acetobacterales</taxon>
        <taxon>Roseomonadaceae</taxon>
        <taxon>Falsiroseomonas</taxon>
    </lineage>
</organism>
<feature type="domain" description="Carboxymuconolactone decarboxylase-like" evidence="2">
    <location>
        <begin position="100"/>
        <end position="160"/>
    </location>
</feature>
<dbReference type="EMBL" id="QGNA01000002">
    <property type="protein sequence ID" value="PWS37726.1"/>
    <property type="molecule type" value="Genomic_DNA"/>
</dbReference>
<accession>A0A317FJE9</accession>
<evidence type="ECO:0000256" key="1">
    <source>
        <dbReference type="SAM" id="MobiDB-lite"/>
    </source>
</evidence>
<dbReference type="NCBIfam" id="TIGR00778">
    <property type="entry name" value="ahpD_dom"/>
    <property type="match status" value="1"/>
</dbReference>
<dbReference type="InterPro" id="IPR004675">
    <property type="entry name" value="AhpD_core"/>
</dbReference>
<dbReference type="OrthoDB" id="9808310at2"/>
<gene>
    <name evidence="3" type="ORF">DFH01_11515</name>
</gene>
<dbReference type="AlphaFoldDB" id="A0A317FJE9"/>
<evidence type="ECO:0000313" key="4">
    <source>
        <dbReference type="Proteomes" id="UP000245765"/>
    </source>
</evidence>
<dbReference type="SUPFAM" id="SSF69118">
    <property type="entry name" value="AhpD-like"/>
    <property type="match status" value="1"/>
</dbReference>
<dbReference type="Pfam" id="PF02627">
    <property type="entry name" value="CMD"/>
    <property type="match status" value="1"/>
</dbReference>
<sequence>MQQQVHPPILPAATPIRKADGAKPVVARSARRRRPAQGRHGDTPRPRSRAVATFPTHTPETAPEAARPILAGAKAGWGFVPNLHAKLAEAPVTLEAYGHLFDAFGKTSLTPAEQQVAYLTVSAIHECEYCVSGHSVLAQGAGLDAATIEALREGGRLADAKLEALRAYTAALVNLRGRVPPRVLQDFLDAGYTSRQALEVLVAVAAKTISNYANHLTGTPLDGFMAKTAWVAPSRRARAAA</sequence>
<dbReference type="InterPro" id="IPR003779">
    <property type="entry name" value="CMD-like"/>
</dbReference>
<comment type="caution">
    <text evidence="3">The sequence shown here is derived from an EMBL/GenBank/DDBJ whole genome shotgun (WGS) entry which is preliminary data.</text>
</comment>
<proteinExistence type="predicted"/>
<name>A0A317FJE9_9PROT</name>
<dbReference type="Proteomes" id="UP000245765">
    <property type="component" value="Unassembled WGS sequence"/>
</dbReference>
<evidence type="ECO:0000313" key="3">
    <source>
        <dbReference type="EMBL" id="PWS37726.1"/>
    </source>
</evidence>
<dbReference type="GO" id="GO:0051920">
    <property type="term" value="F:peroxiredoxin activity"/>
    <property type="evidence" value="ECO:0007669"/>
    <property type="project" value="InterPro"/>
</dbReference>
<dbReference type="PANTHER" id="PTHR35446:SF3">
    <property type="entry name" value="CMD DOMAIN-CONTAINING PROTEIN"/>
    <property type="match status" value="1"/>
</dbReference>